<dbReference type="Pfam" id="PF01381">
    <property type="entry name" value="HTH_3"/>
    <property type="match status" value="1"/>
</dbReference>
<dbReference type="OrthoDB" id="9805856at2"/>
<organism evidence="3 4">
    <name type="scientific">Streptococcus hyointestinalis</name>
    <dbReference type="NCBI Taxonomy" id="1337"/>
    <lineage>
        <taxon>Bacteria</taxon>
        <taxon>Bacillati</taxon>
        <taxon>Bacillota</taxon>
        <taxon>Bacilli</taxon>
        <taxon>Lactobacillales</taxon>
        <taxon>Streptococcaceae</taxon>
        <taxon>Streptococcus</taxon>
    </lineage>
</organism>
<dbReference type="CDD" id="cd00093">
    <property type="entry name" value="HTH_XRE"/>
    <property type="match status" value="1"/>
</dbReference>
<feature type="domain" description="HTH cro/C1-type" evidence="2">
    <location>
        <begin position="5"/>
        <end position="59"/>
    </location>
</feature>
<reference evidence="3 4" key="1">
    <citation type="submission" date="2018-06" db="EMBL/GenBank/DDBJ databases">
        <authorList>
            <consortium name="Pathogen Informatics"/>
            <person name="Doyle S."/>
        </authorList>
    </citation>
    <scope>NUCLEOTIDE SEQUENCE [LARGE SCALE GENOMIC DNA]</scope>
    <source>
        <strain evidence="3 4">NCTC12224</strain>
    </source>
</reference>
<sequence>MYVRIRDLRQKRNYSQGKIAHYLSCSQSSYSRIESGARELPVDILIKLAELYNVNVDYILGLTEFPYSLKNKSETENLE</sequence>
<evidence type="ECO:0000256" key="1">
    <source>
        <dbReference type="ARBA" id="ARBA00023125"/>
    </source>
</evidence>
<proteinExistence type="predicted"/>
<dbReference type="InterPro" id="IPR001387">
    <property type="entry name" value="Cro/C1-type_HTH"/>
</dbReference>
<keyword evidence="1" id="KW-0238">DNA-binding</keyword>
<evidence type="ECO:0000259" key="2">
    <source>
        <dbReference type="PROSITE" id="PS50943"/>
    </source>
</evidence>
<dbReference type="InterPro" id="IPR010982">
    <property type="entry name" value="Lambda_DNA-bd_dom_sf"/>
</dbReference>
<dbReference type="Gene3D" id="1.10.260.40">
    <property type="entry name" value="lambda repressor-like DNA-binding domains"/>
    <property type="match status" value="1"/>
</dbReference>
<dbReference type="PANTHER" id="PTHR46558">
    <property type="entry name" value="TRACRIPTIONAL REGULATORY PROTEIN-RELATED-RELATED"/>
    <property type="match status" value="1"/>
</dbReference>
<dbReference type="SMART" id="SM00530">
    <property type="entry name" value="HTH_XRE"/>
    <property type="match status" value="1"/>
</dbReference>
<dbReference type="Proteomes" id="UP000254924">
    <property type="component" value="Unassembled WGS sequence"/>
</dbReference>
<gene>
    <name evidence="3" type="primary">immR_3</name>
    <name evidence="3" type="ORF">NCTC12224_01504</name>
</gene>
<evidence type="ECO:0000313" key="3">
    <source>
        <dbReference type="EMBL" id="SUN61533.1"/>
    </source>
</evidence>
<dbReference type="EMBL" id="UHFN01000007">
    <property type="protein sequence ID" value="SUN61533.1"/>
    <property type="molecule type" value="Genomic_DNA"/>
</dbReference>
<dbReference type="PANTHER" id="PTHR46558:SF11">
    <property type="entry name" value="HTH-TYPE TRANSCRIPTIONAL REGULATOR XRE"/>
    <property type="match status" value="1"/>
</dbReference>
<dbReference type="GO" id="GO:0003677">
    <property type="term" value="F:DNA binding"/>
    <property type="evidence" value="ECO:0007669"/>
    <property type="project" value="UniProtKB-KW"/>
</dbReference>
<protein>
    <submittedName>
        <fullName evidence="3">Cro/CI family transcriptional regulator</fullName>
    </submittedName>
</protein>
<accession>A0A380K937</accession>
<dbReference type="PROSITE" id="PS50943">
    <property type="entry name" value="HTH_CROC1"/>
    <property type="match status" value="1"/>
</dbReference>
<dbReference type="SUPFAM" id="SSF47413">
    <property type="entry name" value="lambda repressor-like DNA-binding domains"/>
    <property type="match status" value="1"/>
</dbReference>
<keyword evidence="4" id="KW-1185">Reference proteome</keyword>
<evidence type="ECO:0000313" key="4">
    <source>
        <dbReference type="Proteomes" id="UP000254924"/>
    </source>
</evidence>
<dbReference type="AlphaFoldDB" id="A0A380K937"/>
<name>A0A380K937_9STRE</name>